<dbReference type="AlphaFoldDB" id="A0A9P6AQ16"/>
<evidence type="ECO:0000256" key="1">
    <source>
        <dbReference type="ARBA" id="ARBA00006572"/>
    </source>
</evidence>
<dbReference type="Pfam" id="PF07393">
    <property type="entry name" value="Sec10_HB"/>
    <property type="match status" value="1"/>
</dbReference>
<evidence type="ECO:0000256" key="2">
    <source>
        <dbReference type="ARBA" id="ARBA00022448"/>
    </source>
</evidence>
<dbReference type="Pfam" id="PF20667">
    <property type="entry name" value="Sec10_N"/>
    <property type="match status" value="1"/>
</dbReference>
<dbReference type="InterPro" id="IPR048627">
    <property type="entry name" value="Sec10_HB"/>
</dbReference>
<keyword evidence="4 5" id="KW-0175">Coiled coil</keyword>
<organism evidence="8 9">
    <name type="scientific">Hydnum rufescens UP504</name>
    <dbReference type="NCBI Taxonomy" id="1448309"/>
    <lineage>
        <taxon>Eukaryota</taxon>
        <taxon>Fungi</taxon>
        <taxon>Dikarya</taxon>
        <taxon>Basidiomycota</taxon>
        <taxon>Agaricomycotina</taxon>
        <taxon>Agaricomycetes</taxon>
        <taxon>Cantharellales</taxon>
        <taxon>Hydnaceae</taxon>
        <taxon>Hydnum</taxon>
    </lineage>
</organism>
<dbReference type="EMBL" id="MU129027">
    <property type="protein sequence ID" value="KAF9509870.1"/>
    <property type="molecule type" value="Genomic_DNA"/>
</dbReference>
<reference evidence="8" key="1">
    <citation type="journal article" date="2020" name="Nat. Commun.">
        <title>Large-scale genome sequencing of mycorrhizal fungi provides insights into the early evolution of symbiotic traits.</title>
        <authorList>
            <person name="Miyauchi S."/>
            <person name="Kiss E."/>
            <person name="Kuo A."/>
            <person name="Drula E."/>
            <person name="Kohler A."/>
            <person name="Sanchez-Garcia M."/>
            <person name="Morin E."/>
            <person name="Andreopoulos B."/>
            <person name="Barry K.W."/>
            <person name="Bonito G."/>
            <person name="Buee M."/>
            <person name="Carver A."/>
            <person name="Chen C."/>
            <person name="Cichocki N."/>
            <person name="Clum A."/>
            <person name="Culley D."/>
            <person name="Crous P.W."/>
            <person name="Fauchery L."/>
            <person name="Girlanda M."/>
            <person name="Hayes R.D."/>
            <person name="Keri Z."/>
            <person name="LaButti K."/>
            <person name="Lipzen A."/>
            <person name="Lombard V."/>
            <person name="Magnuson J."/>
            <person name="Maillard F."/>
            <person name="Murat C."/>
            <person name="Nolan M."/>
            <person name="Ohm R.A."/>
            <person name="Pangilinan J."/>
            <person name="Pereira M.F."/>
            <person name="Perotto S."/>
            <person name="Peter M."/>
            <person name="Pfister S."/>
            <person name="Riley R."/>
            <person name="Sitrit Y."/>
            <person name="Stielow J.B."/>
            <person name="Szollosi G."/>
            <person name="Zifcakova L."/>
            <person name="Stursova M."/>
            <person name="Spatafora J.W."/>
            <person name="Tedersoo L."/>
            <person name="Vaario L.M."/>
            <person name="Yamada A."/>
            <person name="Yan M."/>
            <person name="Wang P."/>
            <person name="Xu J."/>
            <person name="Bruns T."/>
            <person name="Baldrian P."/>
            <person name="Vilgalys R."/>
            <person name="Dunand C."/>
            <person name="Henrissat B."/>
            <person name="Grigoriev I.V."/>
            <person name="Hibbett D."/>
            <person name="Nagy L.G."/>
            <person name="Martin F.M."/>
        </authorList>
    </citation>
    <scope>NUCLEOTIDE SEQUENCE</scope>
    <source>
        <strain evidence="8">UP504</strain>
    </source>
</reference>
<evidence type="ECO:0000256" key="4">
    <source>
        <dbReference type="ARBA" id="ARBA00023054"/>
    </source>
</evidence>
<name>A0A9P6AQ16_9AGAM</name>
<dbReference type="GO" id="GO:0000145">
    <property type="term" value="C:exocyst"/>
    <property type="evidence" value="ECO:0007669"/>
    <property type="project" value="TreeGrafter"/>
</dbReference>
<evidence type="ECO:0000259" key="6">
    <source>
        <dbReference type="Pfam" id="PF07393"/>
    </source>
</evidence>
<keyword evidence="9" id="KW-1185">Reference proteome</keyword>
<comment type="similarity">
    <text evidence="1">Belongs to the SEC10 family.</text>
</comment>
<gene>
    <name evidence="8" type="ORF">BS47DRAFT_1396495</name>
</gene>
<keyword evidence="3" id="KW-0268">Exocytosis</keyword>
<evidence type="ECO:0000313" key="9">
    <source>
        <dbReference type="Proteomes" id="UP000886523"/>
    </source>
</evidence>
<dbReference type="GO" id="GO:0006893">
    <property type="term" value="P:Golgi to plasma membrane transport"/>
    <property type="evidence" value="ECO:0007669"/>
    <property type="project" value="TreeGrafter"/>
</dbReference>
<evidence type="ECO:0000256" key="5">
    <source>
        <dbReference type="SAM" id="Coils"/>
    </source>
</evidence>
<evidence type="ECO:0000256" key="3">
    <source>
        <dbReference type="ARBA" id="ARBA00022483"/>
    </source>
</evidence>
<dbReference type="InterPro" id="IPR048625">
    <property type="entry name" value="Sec10_N"/>
</dbReference>
<feature type="domain" description="Exocyst complex component Sec10-like alpha-helical bundle" evidence="6">
    <location>
        <begin position="194"/>
        <end position="851"/>
    </location>
</feature>
<protein>
    <recommendedName>
        <fullName evidence="10">Exocyst complex component Sec10</fullName>
    </recommendedName>
</protein>
<evidence type="ECO:0000313" key="8">
    <source>
        <dbReference type="EMBL" id="KAF9509870.1"/>
    </source>
</evidence>
<feature type="domain" description="Exocyst complex component Sec10 N-terminal" evidence="7">
    <location>
        <begin position="68"/>
        <end position="183"/>
    </location>
</feature>
<dbReference type="PANTHER" id="PTHR12100">
    <property type="entry name" value="SEC10"/>
    <property type="match status" value="1"/>
</dbReference>
<comment type="caution">
    <text evidence="8">The sequence shown here is derived from an EMBL/GenBank/DDBJ whole genome shotgun (WGS) entry which is preliminary data.</text>
</comment>
<proteinExistence type="inferred from homology"/>
<dbReference type="Proteomes" id="UP000886523">
    <property type="component" value="Unassembled WGS sequence"/>
</dbReference>
<evidence type="ECO:0000259" key="7">
    <source>
        <dbReference type="Pfam" id="PF20667"/>
    </source>
</evidence>
<evidence type="ECO:0008006" key="10">
    <source>
        <dbReference type="Google" id="ProtNLM"/>
    </source>
</evidence>
<dbReference type="GO" id="GO:0006887">
    <property type="term" value="P:exocytosis"/>
    <property type="evidence" value="ECO:0007669"/>
    <property type="project" value="UniProtKB-KW"/>
</dbReference>
<accession>A0A9P6AQ16</accession>
<feature type="coiled-coil region" evidence="5">
    <location>
        <begin position="79"/>
        <end position="113"/>
    </location>
</feature>
<dbReference type="OrthoDB" id="125856at2759"/>
<sequence length="932" mass="102832">MHISTVPAVSGGTRRDMARNDLYAPDPALQELLKLKTFEDNFDIQEFIGGISDNLIAQSKEDTGPFDPAPFIRTFESSVDALLAIRKDVQTKKEAMEDNVRIAEREFSRKLAELNSGFEARAVGKSFSGMENKISQVGKTAIRIGEQLESIHISRRRAQAAHDLIDYYNQFSHSDTSRLDTLRKDGGKAGRQQVAVILRRLVTVAKEADVPGAEETRNRIDKYCELFEKDMLNLFDKSYLKGDPKMMGHCAQTLLDFNGGASCVQVYVNQHDFFISKSKFQEINITEESQMWDILPDPDTTPPKEEPGLTDLFREIRHTAGQESEIIQAVFPNPPFVMQVFLQRVFAQSIQQYLELLLTKAQSSTLAYLRILQLAHVQVSKLVEDLKAYDISSALSPRSPSTAEQQALGSGVVNPAAPGAGAGLVVAIGTMLENAMEELFVPYNEGTKYLDKETKSLSEIYSTYLNRFTKYHEAALKAKSTKLFDRLAQLASTTATSTTASGAGAAAQAAATAAFMNISGRIRAGVGTNGPTAPVPIVPEKPEAGPPPFTEDDGRLNVDVAEKILKWHAEAVGRCVELSPPSDLARNAFALMKELAEILARSYVETAIESAVALVEARDPKLEPDLQPIYTLKQVDMICHLWQQYVNVALLPLANNSVTVRREMTVFNNQTISRIEGASNGMLQRVADSIISWLSAQLAKQKKNDFKPRNDDISFARVNTEPCEACCDCLEKVRDAAKECISGKNLEAFLMDIGVSFHTLLLDHLKKFPVSATGGLMLAKDLRSYQDTIATFALPSLSERFEFIRQLGNVFLVRPEILKSYITENYLGRIEPALLRPYLMQRSDWSQFERAFDFVADPSDALGGTPTPGTGGTEGIWSGTGPIRSLGGVGNLKDRFAVTSVSNRLSTMMRDLENIRIGGIIQLLTVGHPPPM</sequence>
<keyword evidence="2" id="KW-0813">Transport</keyword>
<dbReference type="PANTHER" id="PTHR12100:SF0">
    <property type="entry name" value="EXOCYST COMPLEX COMPONENT 5"/>
    <property type="match status" value="1"/>
</dbReference>
<dbReference type="InterPro" id="IPR009976">
    <property type="entry name" value="Sec10-like"/>
</dbReference>